<evidence type="ECO:0000313" key="3">
    <source>
        <dbReference type="WBParaSite" id="Csp11.Scaffold629.g13434.t1"/>
    </source>
</evidence>
<evidence type="ECO:0000313" key="2">
    <source>
        <dbReference type="Proteomes" id="UP000095282"/>
    </source>
</evidence>
<accession>A0A1I7TZS9</accession>
<dbReference type="AlphaFoldDB" id="A0A1I7TZS9"/>
<feature type="compositionally biased region" description="Polar residues" evidence="1">
    <location>
        <begin position="144"/>
        <end position="160"/>
    </location>
</feature>
<keyword evidence="2" id="KW-1185">Reference proteome</keyword>
<organism evidence="2 3">
    <name type="scientific">Caenorhabditis tropicalis</name>
    <dbReference type="NCBI Taxonomy" id="1561998"/>
    <lineage>
        <taxon>Eukaryota</taxon>
        <taxon>Metazoa</taxon>
        <taxon>Ecdysozoa</taxon>
        <taxon>Nematoda</taxon>
        <taxon>Chromadorea</taxon>
        <taxon>Rhabditida</taxon>
        <taxon>Rhabditina</taxon>
        <taxon>Rhabditomorpha</taxon>
        <taxon>Rhabditoidea</taxon>
        <taxon>Rhabditidae</taxon>
        <taxon>Peloderinae</taxon>
        <taxon>Caenorhabditis</taxon>
    </lineage>
</organism>
<name>A0A1I7TZS9_9PELO</name>
<dbReference type="Proteomes" id="UP000095282">
    <property type="component" value="Unplaced"/>
</dbReference>
<feature type="region of interest" description="Disordered" evidence="1">
    <location>
        <begin position="116"/>
        <end position="168"/>
    </location>
</feature>
<sequence length="255" mass="28731">MNSFHGLGPTRHPPLIPQSISTFEGFPLMRIWSANSPNAPDYSPPIYVRLPTSHPNIAPPPHVHLGAQSPLGDMRVPPPSLFERPIPPPTLRNGNIPPPAWTQSRNMGHHVNQAHTQGFPPQPHRNNRHFHPNAFPAPHHSGPRESNNAQRYQQPNNRRGSNYRPAYRPAQQRRVPYQMNLAAGQTPQINHLPTLSRRSEKFSINTSSGRFTYQRMGDKLFAVFNSNREYIMMVNAEMDLQSTLNSVIAASTGHQ</sequence>
<dbReference type="WBParaSite" id="Csp11.Scaffold629.g13434.t1">
    <property type="protein sequence ID" value="Csp11.Scaffold629.g13434.t1"/>
    <property type="gene ID" value="Csp11.Scaffold629.g13434"/>
</dbReference>
<evidence type="ECO:0000256" key="1">
    <source>
        <dbReference type="SAM" id="MobiDB-lite"/>
    </source>
</evidence>
<reference evidence="3" key="1">
    <citation type="submission" date="2016-11" db="UniProtKB">
        <authorList>
            <consortium name="WormBaseParasite"/>
        </authorList>
    </citation>
    <scope>IDENTIFICATION</scope>
</reference>
<proteinExistence type="predicted"/>
<protein>
    <submittedName>
        <fullName evidence="3">Trithorax group protein osa</fullName>
    </submittedName>
</protein>